<comment type="cofactor">
    <cofactor evidence="1 4">
        <name>Zn(2+)</name>
        <dbReference type="ChEBI" id="CHEBI:29105"/>
    </cofactor>
    <text evidence="1 4">Binds 2 Zn(2+) ions per subunit.</text>
</comment>
<dbReference type="GO" id="GO:0046872">
    <property type="term" value="F:metal ion binding"/>
    <property type="evidence" value="ECO:0007669"/>
    <property type="project" value="UniProtKB-KW"/>
</dbReference>
<feature type="domain" description="Amidohydrolase-related" evidence="6">
    <location>
        <begin position="52"/>
        <end position="368"/>
    </location>
</feature>
<keyword evidence="1 4" id="KW-0862">Zinc</keyword>
<dbReference type="Proteomes" id="UP000515913">
    <property type="component" value="Chromosome"/>
</dbReference>
<dbReference type="InterPro" id="IPR011059">
    <property type="entry name" value="Metal-dep_hydrolase_composite"/>
</dbReference>
<proteinExistence type="inferred from homology"/>
<comment type="PTM">
    <text evidence="1">Carboxylation allows a single lysine to coordinate two zinc ions.</text>
</comment>
<dbReference type="GO" id="GO:0006508">
    <property type="term" value="P:proteolysis"/>
    <property type="evidence" value="ECO:0007669"/>
    <property type="project" value="UniProtKB-KW"/>
</dbReference>
<feature type="binding site" evidence="3">
    <location>
        <begin position="67"/>
        <end position="69"/>
    </location>
    <ligand>
        <name>substrate</name>
    </ligand>
</feature>
<feature type="binding site" evidence="4">
    <location>
        <position position="222"/>
    </location>
    <ligand>
        <name>Zn(2+)</name>
        <dbReference type="ChEBI" id="CHEBI:29105"/>
        <label>2</label>
        <note>catalytic</note>
    </ligand>
</feature>
<protein>
    <recommendedName>
        <fullName evidence="1">Isoaspartyl dipeptidase</fullName>
        <ecNumber evidence="1">3.4.19.-</ecNumber>
    </recommendedName>
</protein>
<evidence type="ECO:0000256" key="2">
    <source>
        <dbReference type="PIRSR" id="PIRSR001238-1"/>
    </source>
</evidence>
<reference evidence="7 8" key="1">
    <citation type="submission" date="2020-08" db="EMBL/GenBank/DDBJ databases">
        <authorList>
            <person name="Liu C."/>
            <person name="Sun Q."/>
        </authorList>
    </citation>
    <scope>NUCLEOTIDE SEQUENCE [LARGE SCALE GENOMIC DNA]</scope>
    <source>
        <strain evidence="7 8">NSJ-57</strain>
    </source>
</reference>
<keyword evidence="1" id="KW-0482">Metalloprotease</keyword>
<gene>
    <name evidence="7" type="ORF">H9Q81_06375</name>
</gene>
<feature type="binding site" description="via carbamate group" evidence="4">
    <location>
        <position position="154"/>
    </location>
    <ligand>
        <name>Zn(2+)</name>
        <dbReference type="ChEBI" id="CHEBI:29105"/>
        <label>2</label>
        <note>catalytic</note>
    </ligand>
</feature>
<name>A0A7G9GUX0_9FUSO</name>
<dbReference type="PIRSF" id="PIRSF001238">
    <property type="entry name" value="IadA"/>
    <property type="match status" value="1"/>
</dbReference>
<dbReference type="Gene3D" id="2.30.40.10">
    <property type="entry name" value="Urease, subunit C, domain 1"/>
    <property type="match status" value="1"/>
</dbReference>
<sequence length="384" mass="42407">MFTLIKDIEIYAPEYRGKKSVLICNDKIVEVSDKKEYNLENLKVIDGNGKKLVPGIIDQHIHITGGGGEGSFKTRVPEVALSSLIKGGVTTVVGLLGTDSTTRCVENLVAKAKGLKEEGINCYCLTGAYAYPTPNITGSIKRDITFINEIIGVKIAYSDHRSSAITVDELAKIVAEARVGGMLSGKAGYVTMHMGDGNSSLKPIYEIMEKYDIPINHFRPTHVGRNERLFKDAMEFNRRGGYIDITAGDEGKFSKVTNLFVRLKEENCNLHKVTLSSDGNGSWSLYDDEGKVVKIGAASCDTVYKQIVDMVKTKVFTFEEALKFGTTNVSKALCIDKNYGKIEEGYYADLLIIDKDYIIDSVIMNGKLMMADKRVLKRGTFEDI</sequence>
<feature type="binding site" evidence="4">
    <location>
        <position position="278"/>
    </location>
    <ligand>
        <name>Zn(2+)</name>
        <dbReference type="ChEBI" id="CHEBI:29105"/>
        <label>1</label>
        <note>catalytic</note>
    </ligand>
</feature>
<feature type="active site" description="Proton acceptor" evidence="2">
    <location>
        <position position="278"/>
    </location>
</feature>
<keyword evidence="1" id="KW-0645">Protease</keyword>
<feature type="binding site" evidence="3">
    <location>
        <position position="225"/>
    </location>
    <ligand>
        <name>substrate</name>
    </ligand>
</feature>
<feature type="binding site" evidence="4">
    <location>
        <position position="60"/>
    </location>
    <ligand>
        <name>Zn(2+)</name>
        <dbReference type="ChEBI" id="CHEBI:29105"/>
        <label>1</label>
        <note>catalytic</note>
    </ligand>
</feature>
<feature type="binding site" evidence="3">
    <location>
        <position position="161"/>
    </location>
    <ligand>
        <name>substrate</name>
    </ligand>
</feature>
<keyword evidence="1 7" id="KW-0378">Hydrolase</keyword>
<keyword evidence="1 4" id="KW-0479">Metal-binding</keyword>
<evidence type="ECO:0000256" key="4">
    <source>
        <dbReference type="PIRSR" id="PIRSR001238-3"/>
    </source>
</evidence>
<dbReference type="RefSeq" id="WP_101474161.1">
    <property type="nucleotide sequence ID" value="NZ_CP060637.1"/>
</dbReference>
<comment type="similarity">
    <text evidence="1">Belongs to the peptidase M38 family.</text>
</comment>
<comment type="subcellular location">
    <subcellularLocation>
        <location evidence="1">Cytoplasm</location>
    </subcellularLocation>
</comment>
<dbReference type="SUPFAM" id="SSF51556">
    <property type="entry name" value="Metallo-dependent hydrolases"/>
    <property type="match status" value="1"/>
</dbReference>
<feature type="binding site" evidence="4">
    <location>
        <position position="193"/>
    </location>
    <ligand>
        <name>Zn(2+)</name>
        <dbReference type="ChEBI" id="CHEBI:29105"/>
        <label>2</label>
        <note>catalytic</note>
    </ligand>
</feature>
<dbReference type="SUPFAM" id="SSF51338">
    <property type="entry name" value="Composite domain of metallo-dependent hydrolases"/>
    <property type="match status" value="1"/>
</dbReference>
<dbReference type="GO" id="GO:0016810">
    <property type="term" value="F:hydrolase activity, acting on carbon-nitrogen (but not peptide) bonds"/>
    <property type="evidence" value="ECO:0007669"/>
    <property type="project" value="InterPro"/>
</dbReference>
<dbReference type="KEGG" id="fho:H9Q81_06375"/>
<dbReference type="Pfam" id="PF01979">
    <property type="entry name" value="Amidohydro_1"/>
    <property type="match status" value="1"/>
</dbReference>
<feature type="binding site" evidence="4">
    <location>
        <position position="62"/>
    </location>
    <ligand>
        <name>Zn(2+)</name>
        <dbReference type="ChEBI" id="CHEBI:29105"/>
        <label>1</label>
        <note>catalytic</note>
    </ligand>
</feature>
<dbReference type="InterPro" id="IPR010229">
    <property type="entry name" value="Pept_M38_dipep"/>
</dbReference>
<evidence type="ECO:0000313" key="8">
    <source>
        <dbReference type="Proteomes" id="UP000515913"/>
    </source>
</evidence>
<dbReference type="GO" id="GO:0008798">
    <property type="term" value="F:beta-aspartyl-peptidase activity"/>
    <property type="evidence" value="ECO:0007669"/>
    <property type="project" value="InterPro"/>
</dbReference>
<dbReference type="PANTHER" id="PTHR11647:SF1">
    <property type="entry name" value="COLLAPSIN RESPONSE MEDIATOR PROTEIN"/>
    <property type="match status" value="1"/>
</dbReference>
<feature type="binding site" evidence="3">
    <location>
        <position position="282"/>
    </location>
    <ligand>
        <name>substrate</name>
    </ligand>
</feature>
<dbReference type="EC" id="3.4.19.-" evidence="1"/>
<feature type="binding site" evidence="3">
    <location>
        <position position="129"/>
    </location>
    <ligand>
        <name>substrate</name>
    </ligand>
</feature>
<organism evidence="7 8">
    <name type="scientific">Fusobacterium hominis</name>
    <dbReference type="NCBI Taxonomy" id="2764326"/>
    <lineage>
        <taxon>Bacteria</taxon>
        <taxon>Fusobacteriati</taxon>
        <taxon>Fusobacteriota</taxon>
        <taxon>Fusobacteriia</taxon>
        <taxon>Fusobacteriales</taxon>
        <taxon>Fusobacteriaceae</taxon>
        <taxon>Fusobacterium</taxon>
    </lineage>
</organism>
<evidence type="ECO:0000256" key="3">
    <source>
        <dbReference type="PIRSR" id="PIRSR001238-2"/>
    </source>
</evidence>
<dbReference type="InterPro" id="IPR050378">
    <property type="entry name" value="Metallo-dep_Hydrolases_sf"/>
</dbReference>
<accession>A0A7G9GUX0</accession>
<evidence type="ECO:0000259" key="6">
    <source>
        <dbReference type="Pfam" id="PF01979"/>
    </source>
</evidence>
<feature type="binding site" evidence="3">
    <location>
        <position position="98"/>
    </location>
    <ligand>
        <name>substrate</name>
    </ligand>
</feature>
<dbReference type="AlphaFoldDB" id="A0A7G9GUX0"/>
<comment type="PTM">
    <text evidence="5">Carbamylation allows a single lysine to coordinate two zinc ions.</text>
</comment>
<dbReference type="Gene3D" id="3.20.20.140">
    <property type="entry name" value="Metal-dependent hydrolases"/>
    <property type="match status" value="1"/>
</dbReference>
<dbReference type="NCBIfam" id="TIGR01975">
    <property type="entry name" value="isoAsp_dipep"/>
    <property type="match status" value="1"/>
</dbReference>
<dbReference type="PANTHER" id="PTHR11647">
    <property type="entry name" value="HYDRANTOINASE/DIHYDROPYRIMIDINASE FAMILY MEMBER"/>
    <property type="match status" value="1"/>
</dbReference>
<feature type="binding site" description="via carbamate group" evidence="4">
    <location>
        <position position="154"/>
    </location>
    <ligand>
        <name>Zn(2+)</name>
        <dbReference type="ChEBI" id="CHEBI:29105"/>
        <label>1</label>
        <note>catalytic</note>
    </ligand>
</feature>
<dbReference type="InterPro" id="IPR032466">
    <property type="entry name" value="Metal_Hydrolase"/>
</dbReference>
<feature type="modified residue" description="N6-carboxylysine" evidence="5">
    <location>
        <position position="154"/>
    </location>
</feature>
<dbReference type="GO" id="GO:0005737">
    <property type="term" value="C:cytoplasm"/>
    <property type="evidence" value="ECO:0007669"/>
    <property type="project" value="UniProtKB-SubCell"/>
</dbReference>
<dbReference type="EMBL" id="CP060637">
    <property type="protein sequence ID" value="QNM14602.1"/>
    <property type="molecule type" value="Genomic_DNA"/>
</dbReference>
<keyword evidence="8" id="KW-1185">Reference proteome</keyword>
<evidence type="ECO:0000256" key="5">
    <source>
        <dbReference type="PIRSR" id="PIRSR001238-50"/>
    </source>
</evidence>
<evidence type="ECO:0000313" key="7">
    <source>
        <dbReference type="EMBL" id="QNM14602.1"/>
    </source>
</evidence>
<evidence type="ECO:0000256" key="1">
    <source>
        <dbReference type="PIRNR" id="PIRNR001238"/>
    </source>
</evidence>
<comment type="function">
    <text evidence="1">Catalyzes the hydrolytic cleavage of a subset of L-isoaspartyl (L-beta-aspartyl) dipeptides. Used to degrade proteins damaged by L-isoaspartyl residues formation.</text>
</comment>
<dbReference type="InterPro" id="IPR006680">
    <property type="entry name" value="Amidohydro-rel"/>
</dbReference>
<dbReference type="GO" id="GO:0008237">
    <property type="term" value="F:metallopeptidase activity"/>
    <property type="evidence" value="ECO:0007669"/>
    <property type="project" value="UniProtKB-KW"/>
</dbReference>